<feature type="region of interest" description="Disordered" evidence="10">
    <location>
        <begin position="295"/>
        <end position="314"/>
    </location>
</feature>
<dbReference type="InterPro" id="IPR036097">
    <property type="entry name" value="HisK_dim/P_sf"/>
</dbReference>
<evidence type="ECO:0000256" key="10">
    <source>
        <dbReference type="SAM" id="MobiDB-lite"/>
    </source>
</evidence>
<evidence type="ECO:0000256" key="2">
    <source>
        <dbReference type="ARBA" id="ARBA00012438"/>
    </source>
</evidence>
<dbReference type="Gene3D" id="3.40.50.2300">
    <property type="match status" value="1"/>
</dbReference>
<organism evidence="14 15">
    <name type="scientific">Candidatus Marimicrobium litorale</name>
    <dbReference type="NCBI Taxonomy" id="2518991"/>
    <lineage>
        <taxon>Bacteria</taxon>
        <taxon>Pseudomonadati</taxon>
        <taxon>Pseudomonadota</taxon>
        <taxon>Gammaproteobacteria</taxon>
        <taxon>Cellvibrionales</taxon>
        <taxon>Halieaceae</taxon>
        <taxon>Marimicrobium</taxon>
    </lineage>
</organism>
<dbReference type="PROSITE" id="PS50110">
    <property type="entry name" value="RESPONSE_REGULATORY"/>
    <property type="match status" value="1"/>
</dbReference>
<evidence type="ECO:0000256" key="5">
    <source>
        <dbReference type="ARBA" id="ARBA00022741"/>
    </source>
</evidence>
<proteinExistence type="predicted"/>
<keyword evidence="7" id="KW-0067">ATP-binding</keyword>
<comment type="catalytic activity">
    <reaction evidence="1">
        <text>ATP + protein L-histidine = ADP + protein N-phospho-L-histidine.</text>
        <dbReference type="EC" id="2.7.13.3"/>
    </reaction>
</comment>
<dbReference type="Pfam" id="PF00512">
    <property type="entry name" value="HisKA"/>
    <property type="match status" value="1"/>
</dbReference>
<evidence type="ECO:0000256" key="1">
    <source>
        <dbReference type="ARBA" id="ARBA00000085"/>
    </source>
</evidence>
<dbReference type="SMART" id="SM00091">
    <property type="entry name" value="PAS"/>
    <property type="match status" value="1"/>
</dbReference>
<gene>
    <name evidence="14" type="ORF">EYC82_15115</name>
</gene>
<evidence type="ECO:0000313" key="14">
    <source>
        <dbReference type="EMBL" id="MCX2978695.1"/>
    </source>
</evidence>
<dbReference type="SUPFAM" id="SSF47384">
    <property type="entry name" value="Homodimeric domain of signal transducing histidine kinase"/>
    <property type="match status" value="1"/>
</dbReference>
<dbReference type="InterPro" id="IPR013767">
    <property type="entry name" value="PAS_fold"/>
</dbReference>
<evidence type="ECO:0000256" key="9">
    <source>
        <dbReference type="PROSITE-ProRule" id="PRU00169"/>
    </source>
</evidence>
<dbReference type="Gene3D" id="1.10.287.130">
    <property type="match status" value="1"/>
</dbReference>
<keyword evidence="6" id="KW-0418">Kinase</keyword>
<dbReference type="InterPro" id="IPR011006">
    <property type="entry name" value="CheY-like_superfamily"/>
</dbReference>
<evidence type="ECO:0000256" key="8">
    <source>
        <dbReference type="ARBA" id="ARBA00023012"/>
    </source>
</evidence>
<dbReference type="InterPro" id="IPR000014">
    <property type="entry name" value="PAS"/>
</dbReference>
<reference evidence="14" key="1">
    <citation type="submission" date="2019-02" db="EMBL/GenBank/DDBJ databases">
        <authorList>
            <person name="Li S.-H."/>
        </authorList>
    </citation>
    <scope>NUCLEOTIDE SEQUENCE</scope>
    <source>
        <strain evidence="14">IMCC11814</strain>
    </source>
</reference>
<accession>A0ABT3TA34</accession>
<keyword evidence="4" id="KW-0808">Transferase</keyword>
<evidence type="ECO:0000259" key="13">
    <source>
        <dbReference type="PROSITE" id="PS50112"/>
    </source>
</evidence>
<sequence length="531" mass="58377">MQNDDSGAPPDSWNQLKHSDNYSELLLKSVLDTVGEAIIAADNSGSIIMANQAAADMWGHHIDELQGMSLVELMPESYRDAHVAGMARYLTSGNPKVLNKRIELEGLHANNTTFPVELLIRENDFGQHKIFTAALRDISHRRKKERGLLHAHRLEVVEQLSGGVAHDFNNLLSVVMGNLHFIREEIADESHEVAEFLEDALSAAQDVANLTERLLAFSSSETLNSEVIELSSVLTPTIHFISKNICSSVTLRSELSPTSCYVDIDTAQLENALVNLAMNAREAMPNGGDIVVTVERHNQGDSPPPASDSDEGRQHVGDYIKISVSDTGEGIKKEQLSKIFEPFFTTKGIGKGSGLGLSMVYGFTKNSGGKCTVDSEHGRGTTVSMYFPEAEPLKDVDHRPDREAVLPDSSKTIVVVEGDPRVRRVTVRDLRNLGYKTLAADGSDKAIELIRSQENIDLLYGDVQMRGAFDAKQLVSWVEENHPDMHIILSSGSTKGLDSLMEKHSSYQVIKKPYTIEALSKLISASFLKKC</sequence>
<dbReference type="SMART" id="SM00387">
    <property type="entry name" value="HATPase_c"/>
    <property type="match status" value="1"/>
</dbReference>
<dbReference type="InterPro" id="IPR035965">
    <property type="entry name" value="PAS-like_dom_sf"/>
</dbReference>
<dbReference type="CDD" id="cd00130">
    <property type="entry name" value="PAS"/>
    <property type="match status" value="1"/>
</dbReference>
<dbReference type="InterPro" id="IPR003661">
    <property type="entry name" value="HisK_dim/P_dom"/>
</dbReference>
<evidence type="ECO:0000256" key="3">
    <source>
        <dbReference type="ARBA" id="ARBA00022553"/>
    </source>
</evidence>
<dbReference type="Pfam" id="PF00072">
    <property type="entry name" value="Response_reg"/>
    <property type="match status" value="1"/>
</dbReference>
<feature type="domain" description="PAS" evidence="13">
    <location>
        <begin position="23"/>
        <end position="93"/>
    </location>
</feature>
<comment type="caution">
    <text evidence="14">The sequence shown here is derived from an EMBL/GenBank/DDBJ whole genome shotgun (WGS) entry which is preliminary data.</text>
</comment>
<evidence type="ECO:0000256" key="7">
    <source>
        <dbReference type="ARBA" id="ARBA00022840"/>
    </source>
</evidence>
<dbReference type="PRINTS" id="PR00344">
    <property type="entry name" value="BCTRLSENSOR"/>
</dbReference>
<dbReference type="InterPro" id="IPR003594">
    <property type="entry name" value="HATPase_dom"/>
</dbReference>
<dbReference type="Pfam" id="PF00989">
    <property type="entry name" value="PAS"/>
    <property type="match status" value="1"/>
</dbReference>
<dbReference type="Proteomes" id="UP001143304">
    <property type="component" value="Unassembled WGS sequence"/>
</dbReference>
<protein>
    <recommendedName>
        <fullName evidence="2">histidine kinase</fullName>
        <ecNumber evidence="2">2.7.13.3</ecNumber>
    </recommendedName>
</protein>
<dbReference type="EC" id="2.7.13.3" evidence="2"/>
<dbReference type="RefSeq" id="WP_279250390.1">
    <property type="nucleotide sequence ID" value="NZ_SHNO01000001.1"/>
</dbReference>
<dbReference type="InterPro" id="IPR004358">
    <property type="entry name" value="Sig_transdc_His_kin-like_C"/>
</dbReference>
<dbReference type="PANTHER" id="PTHR43065:SF42">
    <property type="entry name" value="TWO-COMPONENT SENSOR PPRA"/>
    <property type="match status" value="1"/>
</dbReference>
<evidence type="ECO:0000256" key="6">
    <source>
        <dbReference type="ARBA" id="ARBA00022777"/>
    </source>
</evidence>
<dbReference type="InterPro" id="IPR001789">
    <property type="entry name" value="Sig_transdc_resp-reg_receiver"/>
</dbReference>
<evidence type="ECO:0000259" key="11">
    <source>
        <dbReference type="PROSITE" id="PS50109"/>
    </source>
</evidence>
<keyword evidence="15" id="KW-1185">Reference proteome</keyword>
<feature type="domain" description="Response regulatory" evidence="12">
    <location>
        <begin position="412"/>
        <end position="527"/>
    </location>
</feature>
<dbReference type="Gene3D" id="3.30.565.10">
    <property type="entry name" value="Histidine kinase-like ATPase, C-terminal domain"/>
    <property type="match status" value="1"/>
</dbReference>
<keyword evidence="5" id="KW-0547">Nucleotide-binding</keyword>
<dbReference type="SUPFAM" id="SSF55785">
    <property type="entry name" value="PYP-like sensor domain (PAS domain)"/>
    <property type="match status" value="1"/>
</dbReference>
<feature type="modified residue" description="4-aspartylphosphate" evidence="9">
    <location>
        <position position="462"/>
    </location>
</feature>
<dbReference type="PROSITE" id="PS50112">
    <property type="entry name" value="PAS"/>
    <property type="match status" value="1"/>
</dbReference>
<dbReference type="SUPFAM" id="SSF55874">
    <property type="entry name" value="ATPase domain of HSP90 chaperone/DNA topoisomerase II/histidine kinase"/>
    <property type="match status" value="1"/>
</dbReference>
<dbReference type="Pfam" id="PF02518">
    <property type="entry name" value="HATPase_c"/>
    <property type="match status" value="1"/>
</dbReference>
<evidence type="ECO:0000313" key="15">
    <source>
        <dbReference type="Proteomes" id="UP001143304"/>
    </source>
</evidence>
<evidence type="ECO:0000259" key="12">
    <source>
        <dbReference type="PROSITE" id="PS50110"/>
    </source>
</evidence>
<dbReference type="PROSITE" id="PS50109">
    <property type="entry name" value="HIS_KIN"/>
    <property type="match status" value="1"/>
</dbReference>
<name>A0ABT3TA34_9GAMM</name>
<dbReference type="Gene3D" id="3.30.450.20">
    <property type="entry name" value="PAS domain"/>
    <property type="match status" value="1"/>
</dbReference>
<dbReference type="InterPro" id="IPR036890">
    <property type="entry name" value="HATPase_C_sf"/>
</dbReference>
<dbReference type="NCBIfam" id="TIGR00229">
    <property type="entry name" value="sensory_box"/>
    <property type="match status" value="1"/>
</dbReference>
<dbReference type="PANTHER" id="PTHR43065">
    <property type="entry name" value="SENSOR HISTIDINE KINASE"/>
    <property type="match status" value="1"/>
</dbReference>
<keyword evidence="8" id="KW-0902">Two-component regulatory system</keyword>
<dbReference type="EMBL" id="SHNO01000001">
    <property type="protein sequence ID" value="MCX2978695.1"/>
    <property type="molecule type" value="Genomic_DNA"/>
</dbReference>
<dbReference type="SMART" id="SM00388">
    <property type="entry name" value="HisKA"/>
    <property type="match status" value="1"/>
</dbReference>
<dbReference type="SUPFAM" id="SSF52172">
    <property type="entry name" value="CheY-like"/>
    <property type="match status" value="1"/>
</dbReference>
<feature type="domain" description="Histidine kinase" evidence="11">
    <location>
        <begin position="163"/>
        <end position="391"/>
    </location>
</feature>
<evidence type="ECO:0000256" key="4">
    <source>
        <dbReference type="ARBA" id="ARBA00022679"/>
    </source>
</evidence>
<keyword evidence="3 9" id="KW-0597">Phosphoprotein</keyword>
<dbReference type="InterPro" id="IPR005467">
    <property type="entry name" value="His_kinase_dom"/>
</dbReference>